<dbReference type="GO" id="GO:0005524">
    <property type="term" value="F:ATP binding"/>
    <property type="evidence" value="ECO:0007669"/>
    <property type="project" value="UniProtKB-KW"/>
</dbReference>
<dbReference type="SMART" id="SM00911">
    <property type="entry name" value="HWE_HK"/>
    <property type="match status" value="1"/>
</dbReference>
<accession>A0A2T4JU45</accession>
<evidence type="ECO:0000256" key="6">
    <source>
        <dbReference type="ARBA" id="ARBA00022777"/>
    </source>
</evidence>
<keyword evidence="5" id="KW-0547">Nucleotide-binding</keyword>
<dbReference type="Gene3D" id="3.30.450.40">
    <property type="match status" value="1"/>
</dbReference>
<dbReference type="SUPFAM" id="SSF55781">
    <property type="entry name" value="GAF domain-like"/>
    <property type="match status" value="1"/>
</dbReference>
<feature type="domain" description="Signal transduction histidine kinase HWE region" evidence="9">
    <location>
        <begin position="193"/>
        <end position="275"/>
    </location>
</feature>
<dbReference type="Gene3D" id="3.30.565.10">
    <property type="entry name" value="Histidine kinase-like ATPase, C-terminal domain"/>
    <property type="match status" value="1"/>
</dbReference>
<keyword evidence="7" id="KW-0067">ATP-binding</keyword>
<keyword evidence="4" id="KW-0808">Transferase</keyword>
<comment type="catalytic activity">
    <reaction evidence="1">
        <text>ATP + protein L-histidine = ADP + protein N-phospho-L-histidine.</text>
        <dbReference type="EC" id="2.7.13.3"/>
    </reaction>
</comment>
<evidence type="ECO:0000256" key="1">
    <source>
        <dbReference type="ARBA" id="ARBA00000085"/>
    </source>
</evidence>
<feature type="domain" description="GAF" evidence="8">
    <location>
        <begin position="33"/>
        <end position="181"/>
    </location>
</feature>
<comment type="caution">
    <text evidence="10">The sequence shown here is derived from an EMBL/GenBank/DDBJ whole genome shotgun (WGS) entry which is preliminary data.</text>
</comment>
<evidence type="ECO:0000256" key="2">
    <source>
        <dbReference type="ARBA" id="ARBA00012438"/>
    </source>
</evidence>
<sequence length="388" mass="42917">MMKESSMHDEIRKLKRQTAALASFGTQSLRTHDLDRLLTEACETVATSLDAELVKVLELLPDGERMLVRSGVGWNPGVVGREIFGAHELSPSGYAMQMDKPVISGDVGEELRFEIPAFMREHHVRSMVNVVIHGEHRAWGVLEVDARAPHAFDDDDAVFLQNYANLLAAAIDRLETEAALNRAVERSELLLGELQHRVRNLLLNIRSLARRTRRSSGTLDDFSEAFEARLQALGRTQDMLTRAMDGTIALEEVLRQELQAHGMDDPERTLLRGPCIELTGGAAQALALAFHELATNAGKYGAFARPEGRLSVTWEITEEPEQVVLHWRESEVEMPAEPERRGFGSETIEKSIAYMLAGEARLSFSGDGADCEIRFPLSGQGHVSGGQG</sequence>
<reference evidence="10 11" key="1">
    <citation type="submission" date="2018-03" db="EMBL/GenBank/DDBJ databases">
        <title>Cereibacter changlensis.</title>
        <authorList>
            <person name="Meyer T.E."/>
            <person name="Miller S."/>
            <person name="Lodha T."/>
            <person name="Gandham S."/>
            <person name="Chintalapati S."/>
            <person name="Chintalapati V.R."/>
        </authorList>
    </citation>
    <scope>NUCLEOTIDE SEQUENCE [LARGE SCALE GENOMIC DNA]</scope>
    <source>
        <strain evidence="10 11">JA139</strain>
    </source>
</reference>
<dbReference type="PANTHER" id="PTHR41523">
    <property type="entry name" value="TWO-COMPONENT SYSTEM SENSOR PROTEIN"/>
    <property type="match status" value="1"/>
</dbReference>
<dbReference type="PANTHER" id="PTHR41523:SF8">
    <property type="entry name" value="ETHYLENE RESPONSE SENSOR PROTEIN"/>
    <property type="match status" value="1"/>
</dbReference>
<dbReference type="OrthoDB" id="9816309at2"/>
<gene>
    <name evidence="10" type="ORF">C5F48_13175</name>
</gene>
<evidence type="ECO:0000313" key="11">
    <source>
        <dbReference type="Proteomes" id="UP000241010"/>
    </source>
</evidence>
<organism evidence="10 11">
    <name type="scientific">Cereibacter changlensis JA139</name>
    <dbReference type="NCBI Taxonomy" id="1188249"/>
    <lineage>
        <taxon>Bacteria</taxon>
        <taxon>Pseudomonadati</taxon>
        <taxon>Pseudomonadota</taxon>
        <taxon>Alphaproteobacteria</taxon>
        <taxon>Rhodobacterales</taxon>
        <taxon>Paracoccaceae</taxon>
        <taxon>Cereibacter</taxon>
    </lineage>
</organism>
<proteinExistence type="predicted"/>
<dbReference type="Pfam" id="PF07536">
    <property type="entry name" value="HWE_HK"/>
    <property type="match status" value="1"/>
</dbReference>
<evidence type="ECO:0000259" key="8">
    <source>
        <dbReference type="SMART" id="SM00065"/>
    </source>
</evidence>
<evidence type="ECO:0000256" key="3">
    <source>
        <dbReference type="ARBA" id="ARBA00022553"/>
    </source>
</evidence>
<evidence type="ECO:0000256" key="5">
    <source>
        <dbReference type="ARBA" id="ARBA00022741"/>
    </source>
</evidence>
<dbReference type="Pfam" id="PF13185">
    <property type="entry name" value="GAF_2"/>
    <property type="match status" value="1"/>
</dbReference>
<evidence type="ECO:0000256" key="7">
    <source>
        <dbReference type="ARBA" id="ARBA00022840"/>
    </source>
</evidence>
<name>A0A2T4JU45_9RHOB</name>
<dbReference type="EMBL" id="PZKG01000057">
    <property type="protein sequence ID" value="PTE21283.1"/>
    <property type="molecule type" value="Genomic_DNA"/>
</dbReference>
<dbReference type="InterPro" id="IPR003018">
    <property type="entry name" value="GAF"/>
</dbReference>
<keyword evidence="11" id="KW-1185">Reference proteome</keyword>
<dbReference type="InterPro" id="IPR029016">
    <property type="entry name" value="GAF-like_dom_sf"/>
</dbReference>
<dbReference type="GO" id="GO:0004673">
    <property type="term" value="F:protein histidine kinase activity"/>
    <property type="evidence" value="ECO:0007669"/>
    <property type="project" value="UniProtKB-EC"/>
</dbReference>
<dbReference type="AlphaFoldDB" id="A0A2T4JU45"/>
<keyword evidence="3" id="KW-0597">Phosphoprotein</keyword>
<dbReference type="SMART" id="SM00065">
    <property type="entry name" value="GAF"/>
    <property type="match status" value="1"/>
</dbReference>
<dbReference type="InterPro" id="IPR036890">
    <property type="entry name" value="HATPase_C_sf"/>
</dbReference>
<dbReference type="EC" id="2.7.13.3" evidence="2"/>
<dbReference type="Proteomes" id="UP000241010">
    <property type="component" value="Unassembled WGS sequence"/>
</dbReference>
<protein>
    <recommendedName>
        <fullName evidence="2">histidine kinase</fullName>
        <ecNumber evidence="2">2.7.13.3</ecNumber>
    </recommendedName>
</protein>
<keyword evidence="6" id="KW-0418">Kinase</keyword>
<evidence type="ECO:0000259" key="9">
    <source>
        <dbReference type="SMART" id="SM00911"/>
    </source>
</evidence>
<evidence type="ECO:0000313" key="10">
    <source>
        <dbReference type="EMBL" id="PTE21283.1"/>
    </source>
</evidence>
<evidence type="ECO:0000256" key="4">
    <source>
        <dbReference type="ARBA" id="ARBA00022679"/>
    </source>
</evidence>
<dbReference type="InterPro" id="IPR011102">
    <property type="entry name" value="Sig_transdc_His_kinase_HWE"/>
</dbReference>